<reference evidence="2" key="1">
    <citation type="journal article" date="2023" name="PLoS Negl. Trop. Dis.">
        <title>A genome sequence for Biomphalaria pfeifferi, the major vector snail for the human-infecting parasite Schistosoma mansoni.</title>
        <authorList>
            <person name="Bu L."/>
            <person name="Lu L."/>
            <person name="Laidemitt M.R."/>
            <person name="Zhang S.M."/>
            <person name="Mutuku M."/>
            <person name="Mkoji G."/>
            <person name="Steinauer M."/>
            <person name="Loker E.S."/>
        </authorList>
    </citation>
    <scope>NUCLEOTIDE SEQUENCE</scope>
    <source>
        <strain evidence="2">KasaAsao</strain>
    </source>
</reference>
<gene>
    <name evidence="2" type="ORF">Bpfe_028635</name>
</gene>
<dbReference type="EMBL" id="JASAOG010000256">
    <property type="protein sequence ID" value="KAK0041915.1"/>
    <property type="molecule type" value="Genomic_DNA"/>
</dbReference>
<dbReference type="SUPFAM" id="SSF54695">
    <property type="entry name" value="POZ domain"/>
    <property type="match status" value="1"/>
</dbReference>
<proteinExistence type="predicted"/>
<accession>A0AAD8EVY1</accession>
<evidence type="ECO:0000259" key="1">
    <source>
        <dbReference type="Pfam" id="PF00651"/>
    </source>
</evidence>
<dbReference type="AlphaFoldDB" id="A0AAD8EVY1"/>
<keyword evidence="3" id="KW-1185">Reference proteome</keyword>
<feature type="domain" description="BTB" evidence="1">
    <location>
        <begin position="3"/>
        <end position="57"/>
    </location>
</feature>
<dbReference type="Pfam" id="PF00651">
    <property type="entry name" value="BTB"/>
    <property type="match status" value="1"/>
</dbReference>
<name>A0AAD8EVY1_BIOPF</name>
<dbReference type="Gene3D" id="1.25.40.420">
    <property type="match status" value="1"/>
</dbReference>
<protein>
    <submittedName>
        <fullName evidence="2">Kelch-like protein 8</fullName>
    </submittedName>
</protein>
<dbReference type="InterPro" id="IPR011333">
    <property type="entry name" value="SKP1/BTB/POZ_sf"/>
</dbReference>
<dbReference type="InterPro" id="IPR000210">
    <property type="entry name" value="BTB/POZ_dom"/>
</dbReference>
<dbReference type="Gene3D" id="3.30.710.10">
    <property type="entry name" value="Potassium Channel Kv1.1, Chain A"/>
    <property type="match status" value="1"/>
</dbReference>
<evidence type="ECO:0000313" key="2">
    <source>
        <dbReference type="EMBL" id="KAK0041915.1"/>
    </source>
</evidence>
<reference evidence="2" key="2">
    <citation type="submission" date="2023-04" db="EMBL/GenBank/DDBJ databases">
        <authorList>
            <person name="Bu L."/>
            <person name="Lu L."/>
            <person name="Laidemitt M.R."/>
            <person name="Zhang S.M."/>
            <person name="Mutuku M."/>
            <person name="Mkoji G."/>
            <person name="Steinauer M."/>
            <person name="Loker E.S."/>
        </authorList>
    </citation>
    <scope>NUCLEOTIDE SEQUENCE</scope>
    <source>
        <strain evidence="2">KasaAsao</strain>
        <tissue evidence="2">Whole Snail</tissue>
    </source>
</reference>
<dbReference type="Proteomes" id="UP001233172">
    <property type="component" value="Unassembled WGS sequence"/>
</dbReference>
<organism evidence="2 3">
    <name type="scientific">Biomphalaria pfeifferi</name>
    <name type="common">Bloodfluke planorb</name>
    <name type="synonym">Freshwater snail</name>
    <dbReference type="NCBI Taxonomy" id="112525"/>
    <lineage>
        <taxon>Eukaryota</taxon>
        <taxon>Metazoa</taxon>
        <taxon>Spiralia</taxon>
        <taxon>Lophotrochozoa</taxon>
        <taxon>Mollusca</taxon>
        <taxon>Gastropoda</taxon>
        <taxon>Heterobranchia</taxon>
        <taxon>Euthyneura</taxon>
        <taxon>Panpulmonata</taxon>
        <taxon>Hygrophila</taxon>
        <taxon>Lymnaeoidea</taxon>
        <taxon>Planorbidae</taxon>
        <taxon>Biomphalaria</taxon>
    </lineage>
</organism>
<comment type="caution">
    <text evidence="2">The sequence shown here is derived from an EMBL/GenBank/DDBJ whole genome shotgun (WGS) entry which is preliminary data.</text>
</comment>
<sequence>MKVDLPNISSKTFRLILKTLYTGCELLTKYNVLEVWSAVHQLQIHFLMQHCEDFIVDNVTVETLDLKELTKLIKSDQLDVRSEDFVLSSIYDWVSYGITATSEVQIMDENALANSLVEKAQGANANSDKISHVFNNELKSKEEDQCPLLS</sequence>
<evidence type="ECO:0000313" key="3">
    <source>
        <dbReference type="Proteomes" id="UP001233172"/>
    </source>
</evidence>